<dbReference type="GO" id="GO:0004526">
    <property type="term" value="F:ribonuclease P activity"/>
    <property type="evidence" value="ECO:0007669"/>
    <property type="project" value="UniProtKB-UniRule"/>
</dbReference>
<dbReference type="GO" id="GO:0030677">
    <property type="term" value="C:ribonuclease P complex"/>
    <property type="evidence" value="ECO:0007669"/>
    <property type="project" value="TreeGrafter"/>
</dbReference>
<dbReference type="GO" id="GO:0001682">
    <property type="term" value="P:tRNA 5'-leader removal"/>
    <property type="evidence" value="ECO:0007669"/>
    <property type="project" value="UniProtKB-UniRule"/>
</dbReference>
<dbReference type="InterPro" id="IPR020539">
    <property type="entry name" value="RNase_P_CS"/>
</dbReference>
<protein>
    <recommendedName>
        <fullName evidence="7 8">Ribonuclease P protein component</fullName>
        <shortName evidence="7">RNase P protein</shortName>
        <shortName evidence="7">RNaseP protein</shortName>
        <ecNumber evidence="7 8">3.1.26.5</ecNumber>
    </recommendedName>
    <alternativeName>
        <fullName evidence="7">Protein C5</fullName>
    </alternativeName>
</protein>
<dbReference type="RefSeq" id="WP_057656724.1">
    <property type="nucleotide sequence ID" value="NZ_LDJL01000001.1"/>
</dbReference>
<evidence type="ECO:0000256" key="5">
    <source>
        <dbReference type="ARBA" id="ARBA00022801"/>
    </source>
</evidence>
<dbReference type="PATRIC" id="fig|344882.3.peg.191"/>
<dbReference type="InterPro" id="IPR000100">
    <property type="entry name" value="RNase_P"/>
</dbReference>
<dbReference type="GO" id="GO:0000049">
    <property type="term" value="F:tRNA binding"/>
    <property type="evidence" value="ECO:0007669"/>
    <property type="project" value="UniProtKB-UniRule"/>
</dbReference>
<dbReference type="Gene3D" id="3.30.230.10">
    <property type="match status" value="1"/>
</dbReference>
<evidence type="ECO:0000256" key="1">
    <source>
        <dbReference type="ARBA" id="ARBA00002663"/>
    </source>
</evidence>
<dbReference type="AlphaFoldDB" id="A0A0R0CQ72"/>
<sequence>MKATFPRTARVRARAEYACVFESARRTSDPLISLHWLPAAHPPRLGLAVSRKVSPRAVVRNRIKRGLREQFRQIRHRLPAGDYVVVARSAAAAAEPAQLRSCFLRVLARAGALPVTPADGTMPADRIPPSPLSKPGSTTG</sequence>
<evidence type="ECO:0000256" key="3">
    <source>
        <dbReference type="ARBA" id="ARBA00022722"/>
    </source>
</evidence>
<keyword evidence="3 7" id="KW-0540">Nuclease</keyword>
<comment type="function">
    <text evidence="1 7">RNaseP catalyzes the removal of the 5'-leader sequence from pre-tRNA to produce the mature 5'-terminus. It can also cleave other RNA substrates such as 4.5S RNA. The protein component plays an auxiliary but essential role in vivo by binding to the 5'-leader sequence and broadening the substrate specificity of the ribozyme.</text>
</comment>
<evidence type="ECO:0000256" key="7">
    <source>
        <dbReference type="HAMAP-Rule" id="MF_00227"/>
    </source>
</evidence>
<dbReference type="PANTHER" id="PTHR33992">
    <property type="entry name" value="RIBONUCLEASE P PROTEIN COMPONENT"/>
    <property type="match status" value="1"/>
</dbReference>
<dbReference type="InterPro" id="IPR014721">
    <property type="entry name" value="Ribsml_uS5_D2-typ_fold_subgr"/>
</dbReference>
<dbReference type="Proteomes" id="UP000052052">
    <property type="component" value="Unassembled WGS sequence"/>
</dbReference>
<organism evidence="10 11">
    <name type="scientific">Pseudoxanthomonas dokdonensis</name>
    <dbReference type="NCBI Taxonomy" id="344882"/>
    <lineage>
        <taxon>Bacteria</taxon>
        <taxon>Pseudomonadati</taxon>
        <taxon>Pseudomonadota</taxon>
        <taxon>Gammaproteobacteria</taxon>
        <taxon>Lysobacterales</taxon>
        <taxon>Lysobacteraceae</taxon>
        <taxon>Pseudoxanthomonas</taxon>
    </lineage>
</organism>
<dbReference type="EMBL" id="LDJL01000001">
    <property type="protein sequence ID" value="KRG72057.1"/>
    <property type="molecule type" value="Genomic_DNA"/>
</dbReference>
<keyword evidence="5 7" id="KW-0378">Hydrolase</keyword>
<keyword evidence="11" id="KW-1185">Reference proteome</keyword>
<keyword evidence="4 7" id="KW-0255">Endonuclease</keyword>
<evidence type="ECO:0000313" key="11">
    <source>
        <dbReference type="Proteomes" id="UP000052052"/>
    </source>
</evidence>
<gene>
    <name evidence="7 10" type="primary">rnpA</name>
    <name evidence="10" type="ORF">ABB29_00925</name>
</gene>
<dbReference type="Pfam" id="PF00825">
    <property type="entry name" value="Ribonuclease_P"/>
    <property type="match status" value="1"/>
</dbReference>
<dbReference type="PROSITE" id="PS00648">
    <property type="entry name" value="RIBONUCLEASE_P"/>
    <property type="match status" value="1"/>
</dbReference>
<evidence type="ECO:0000256" key="8">
    <source>
        <dbReference type="NCBIfam" id="TIGR00188"/>
    </source>
</evidence>
<evidence type="ECO:0000256" key="9">
    <source>
        <dbReference type="SAM" id="MobiDB-lite"/>
    </source>
</evidence>
<dbReference type="NCBIfam" id="TIGR00188">
    <property type="entry name" value="rnpA"/>
    <property type="match status" value="1"/>
</dbReference>
<dbReference type="OrthoDB" id="9796422at2"/>
<dbReference type="STRING" id="344882.ABB29_00925"/>
<evidence type="ECO:0000256" key="2">
    <source>
        <dbReference type="ARBA" id="ARBA00022694"/>
    </source>
</evidence>
<dbReference type="SUPFAM" id="SSF54211">
    <property type="entry name" value="Ribosomal protein S5 domain 2-like"/>
    <property type="match status" value="1"/>
</dbReference>
<evidence type="ECO:0000313" key="10">
    <source>
        <dbReference type="EMBL" id="KRG72057.1"/>
    </source>
</evidence>
<dbReference type="HAMAP" id="MF_00227">
    <property type="entry name" value="RNase_P"/>
    <property type="match status" value="1"/>
</dbReference>
<comment type="catalytic activity">
    <reaction evidence="7">
        <text>Endonucleolytic cleavage of RNA, removing 5'-extranucleotides from tRNA precursor.</text>
        <dbReference type="EC" id="3.1.26.5"/>
    </reaction>
</comment>
<keyword evidence="6 7" id="KW-0694">RNA-binding</keyword>
<proteinExistence type="inferred from homology"/>
<comment type="caution">
    <text evidence="10">The sequence shown here is derived from an EMBL/GenBank/DDBJ whole genome shotgun (WGS) entry which is preliminary data.</text>
</comment>
<name>A0A0R0CQ72_9GAMM</name>
<feature type="region of interest" description="Disordered" evidence="9">
    <location>
        <begin position="115"/>
        <end position="140"/>
    </location>
</feature>
<keyword evidence="2 7" id="KW-0819">tRNA processing</keyword>
<evidence type="ECO:0000256" key="4">
    <source>
        <dbReference type="ARBA" id="ARBA00022759"/>
    </source>
</evidence>
<accession>A0A0R0CQ72</accession>
<reference evidence="10 11" key="1">
    <citation type="submission" date="2015-05" db="EMBL/GenBank/DDBJ databases">
        <title>Genome sequencing and analysis of members of genus Stenotrophomonas.</title>
        <authorList>
            <person name="Patil P.P."/>
            <person name="Midha S."/>
            <person name="Patil P.B."/>
        </authorList>
    </citation>
    <scope>NUCLEOTIDE SEQUENCE [LARGE SCALE GENOMIC DNA]</scope>
    <source>
        <strain evidence="10 11">DSM 21858</strain>
    </source>
</reference>
<dbReference type="EC" id="3.1.26.5" evidence="7 8"/>
<comment type="subunit">
    <text evidence="7">Consists of a catalytic RNA component (M1 or rnpB) and a protein subunit.</text>
</comment>
<dbReference type="InterPro" id="IPR020568">
    <property type="entry name" value="Ribosomal_Su5_D2-typ_SF"/>
</dbReference>
<evidence type="ECO:0000256" key="6">
    <source>
        <dbReference type="ARBA" id="ARBA00022884"/>
    </source>
</evidence>
<comment type="similarity">
    <text evidence="7">Belongs to the RnpA family.</text>
</comment>
<dbReference type="GO" id="GO:0042781">
    <property type="term" value="F:3'-tRNA processing endoribonuclease activity"/>
    <property type="evidence" value="ECO:0007669"/>
    <property type="project" value="TreeGrafter"/>
</dbReference>
<dbReference type="PANTHER" id="PTHR33992:SF1">
    <property type="entry name" value="RIBONUCLEASE P PROTEIN COMPONENT"/>
    <property type="match status" value="1"/>
</dbReference>